<evidence type="ECO:0000313" key="2">
    <source>
        <dbReference type="EMBL" id="RZT97827.1"/>
    </source>
</evidence>
<dbReference type="OrthoDB" id="9799092at2"/>
<comment type="caution">
    <text evidence="2">The sequence shown here is derived from an EMBL/GenBank/DDBJ whole genome shotgun (WGS) entry which is preliminary data.</text>
</comment>
<organism evidence="2 3">
    <name type="scientific">Rivibacter subsaxonicus</name>
    <dbReference type="NCBI Taxonomy" id="457575"/>
    <lineage>
        <taxon>Bacteria</taxon>
        <taxon>Pseudomonadati</taxon>
        <taxon>Pseudomonadota</taxon>
        <taxon>Betaproteobacteria</taxon>
        <taxon>Burkholderiales</taxon>
        <taxon>Rivibacter</taxon>
    </lineage>
</organism>
<dbReference type="GO" id="GO:0016747">
    <property type="term" value="F:acyltransferase activity, transferring groups other than amino-acyl groups"/>
    <property type="evidence" value="ECO:0007669"/>
    <property type="project" value="InterPro"/>
</dbReference>
<feature type="domain" description="N-acetyltransferase" evidence="1">
    <location>
        <begin position="16"/>
        <end position="189"/>
    </location>
</feature>
<reference evidence="2 3" key="1">
    <citation type="submission" date="2019-02" db="EMBL/GenBank/DDBJ databases">
        <title>Genomic Encyclopedia of Type Strains, Phase IV (KMG-IV): sequencing the most valuable type-strain genomes for metagenomic binning, comparative biology and taxonomic classification.</title>
        <authorList>
            <person name="Goeker M."/>
        </authorList>
    </citation>
    <scope>NUCLEOTIDE SEQUENCE [LARGE SCALE GENOMIC DNA]</scope>
    <source>
        <strain evidence="2 3">DSM 19570</strain>
    </source>
</reference>
<dbReference type="PROSITE" id="PS51186">
    <property type="entry name" value="GNAT"/>
    <property type="match status" value="1"/>
</dbReference>
<dbReference type="EMBL" id="SHKP01000006">
    <property type="protein sequence ID" value="RZT97827.1"/>
    <property type="molecule type" value="Genomic_DNA"/>
</dbReference>
<dbReference type="CDD" id="cd04301">
    <property type="entry name" value="NAT_SF"/>
    <property type="match status" value="1"/>
</dbReference>
<dbReference type="Pfam" id="PF00583">
    <property type="entry name" value="Acetyltransf_1"/>
    <property type="match status" value="1"/>
</dbReference>
<sequence length="195" mass="21419">MKAGDSMVAFEAPVGYRVRRLAPADLGAYKALRDEALRLHPDAFTSDHETEVRRGPESYLGRLGSSDPLGGTFLLGAYDAEDRLVAAVGLEREMRAKVRHISWLIGLMVRPEHGGRGLAQALVQACIASARSAPGLELITLSVTASNEVASQRALRVYERAGFERYGLLPRAIRLVDGSGRVEYRDKAQMMLRLR</sequence>
<dbReference type="Proteomes" id="UP000293671">
    <property type="component" value="Unassembled WGS sequence"/>
</dbReference>
<gene>
    <name evidence="2" type="ORF">EV670_2227</name>
</gene>
<dbReference type="InterPro" id="IPR016181">
    <property type="entry name" value="Acyl_CoA_acyltransferase"/>
</dbReference>
<keyword evidence="3" id="KW-1185">Reference proteome</keyword>
<dbReference type="SUPFAM" id="SSF55729">
    <property type="entry name" value="Acyl-CoA N-acyltransferases (Nat)"/>
    <property type="match status" value="1"/>
</dbReference>
<dbReference type="AlphaFoldDB" id="A0A4Q7VNS5"/>
<evidence type="ECO:0000313" key="3">
    <source>
        <dbReference type="Proteomes" id="UP000293671"/>
    </source>
</evidence>
<accession>A0A4Q7VNS5</accession>
<proteinExistence type="predicted"/>
<name>A0A4Q7VNS5_9BURK</name>
<dbReference type="InterPro" id="IPR000182">
    <property type="entry name" value="GNAT_dom"/>
</dbReference>
<dbReference type="Gene3D" id="3.40.630.30">
    <property type="match status" value="1"/>
</dbReference>
<evidence type="ECO:0000259" key="1">
    <source>
        <dbReference type="PROSITE" id="PS51186"/>
    </source>
</evidence>
<keyword evidence="2" id="KW-0808">Transferase</keyword>
<protein>
    <submittedName>
        <fullName evidence="2">RimJ/RimL family protein N-acetyltransferase</fullName>
    </submittedName>
</protein>